<evidence type="ECO:0000313" key="3">
    <source>
        <dbReference type="Proteomes" id="UP001500037"/>
    </source>
</evidence>
<keyword evidence="3" id="KW-1185">Reference proteome</keyword>
<evidence type="ECO:0000259" key="1">
    <source>
        <dbReference type="Pfam" id="PF16640"/>
    </source>
</evidence>
<gene>
    <name evidence="2" type="ORF">GCM10009665_21560</name>
</gene>
<dbReference type="InterPro" id="IPR032109">
    <property type="entry name" value="Big_3_5"/>
</dbReference>
<evidence type="ECO:0000313" key="2">
    <source>
        <dbReference type="EMBL" id="GAA1230850.1"/>
    </source>
</evidence>
<accession>A0ABN1W249</accession>
<sequence>MSRSSSLPAQPIDVPKASSTVKLTRISRTVALGAATMLAAGSVTLLSAVAAQADAPSPTIGTLTVNPASGADDTLINVVSSAACPGGTNLQVLVFGQGFPVDGYGVTPNQSQGTTPPDADGHINLPLSDTMRSFAQKNGFSTLAGQYDFHLRCRAKIGTTYFGDFVGSINFTSPTAYSTVVVAPPVATATTTTLAVTPAGSATVGANVTLTATVAPAAAGTVQFLDGTTALGAPVAVAGGTAALTTAALAQGAHSLSAVFTSSDAAFAGSTSAATAYTVSPKGALPTTTALALSPSGSASHGTAVQLTATVTAGAAGSVQFLDGGAPLGAPVTVAAGSAQLSVTSLTEGDHQLSAAFTPADATAFAASASAAVPFAVTPVVLPPNPGLPTPPAPVGETITTTVAAGGLVISVADGNVTLPALTLNSTSTYFATAGALQTVTVTDTRAGAPGWSVSGQVAQFSSNGNAINAENLGWAPNLVSKGDAVKLNLGGQVAPANAVEASDTGAQGLKSSRTLATATGLGTAKLGADLTLLAPTSTQAGTYQGVLTLTAI</sequence>
<dbReference type="Proteomes" id="UP001500037">
    <property type="component" value="Unassembled WGS sequence"/>
</dbReference>
<dbReference type="InterPro" id="IPR013783">
    <property type="entry name" value="Ig-like_fold"/>
</dbReference>
<dbReference type="Gene3D" id="2.60.40.10">
    <property type="entry name" value="Immunoglobulins"/>
    <property type="match status" value="2"/>
</dbReference>
<organism evidence="2 3">
    <name type="scientific">Kitasatospora nipponensis</name>
    <dbReference type="NCBI Taxonomy" id="258049"/>
    <lineage>
        <taxon>Bacteria</taxon>
        <taxon>Bacillati</taxon>
        <taxon>Actinomycetota</taxon>
        <taxon>Actinomycetes</taxon>
        <taxon>Kitasatosporales</taxon>
        <taxon>Streptomycetaceae</taxon>
        <taxon>Kitasatospora</taxon>
    </lineage>
</organism>
<feature type="domain" description="Bacterial Ig-like" evidence="1">
    <location>
        <begin position="199"/>
        <end position="280"/>
    </location>
</feature>
<name>A0ABN1W249_9ACTN</name>
<dbReference type="EMBL" id="BAAALF010000027">
    <property type="protein sequence ID" value="GAA1230850.1"/>
    <property type="molecule type" value="Genomic_DNA"/>
</dbReference>
<protein>
    <submittedName>
        <fullName evidence="2">Ig-like domain-containing protein</fullName>
    </submittedName>
</protein>
<feature type="domain" description="Bacterial Ig-like" evidence="1">
    <location>
        <begin position="295"/>
        <end position="378"/>
    </location>
</feature>
<reference evidence="2 3" key="1">
    <citation type="journal article" date="2019" name="Int. J. Syst. Evol. Microbiol.">
        <title>The Global Catalogue of Microorganisms (GCM) 10K type strain sequencing project: providing services to taxonomists for standard genome sequencing and annotation.</title>
        <authorList>
            <consortium name="The Broad Institute Genomics Platform"/>
            <consortium name="The Broad Institute Genome Sequencing Center for Infectious Disease"/>
            <person name="Wu L."/>
            <person name="Ma J."/>
        </authorList>
    </citation>
    <scope>NUCLEOTIDE SEQUENCE [LARGE SCALE GENOMIC DNA]</scope>
    <source>
        <strain evidence="2 3">JCM 13004</strain>
    </source>
</reference>
<comment type="caution">
    <text evidence="2">The sequence shown here is derived from an EMBL/GenBank/DDBJ whole genome shotgun (WGS) entry which is preliminary data.</text>
</comment>
<dbReference type="Pfam" id="PF16640">
    <property type="entry name" value="Big_3_5"/>
    <property type="match status" value="2"/>
</dbReference>
<proteinExistence type="predicted"/>